<protein>
    <submittedName>
        <fullName evidence="1">RCG34227</fullName>
    </submittedName>
</protein>
<dbReference type="Proteomes" id="UP000234681">
    <property type="component" value="Chromosome 10"/>
</dbReference>
<proteinExistence type="predicted"/>
<dbReference type="EMBL" id="CH473948">
    <property type="protein sequence ID" value="EDM05814.1"/>
    <property type="molecule type" value="Genomic_DNA"/>
</dbReference>
<gene>
    <name evidence="1" type="ORF">rCG_34227</name>
</gene>
<name>A6HIF9_RAT</name>
<dbReference type="AlphaFoldDB" id="A6HIF9"/>
<accession>A6HIF9</accession>
<evidence type="ECO:0000313" key="2">
    <source>
        <dbReference type="Proteomes" id="UP000234681"/>
    </source>
</evidence>
<sequence length="41" mass="4483">MKVTPASSHSLLPCYSLLDTNCNNSLKYLHFISGQSPSTLN</sequence>
<evidence type="ECO:0000313" key="1">
    <source>
        <dbReference type="EMBL" id="EDM05814.1"/>
    </source>
</evidence>
<organism evidence="1 2">
    <name type="scientific">Rattus norvegicus</name>
    <name type="common">Rat</name>
    <dbReference type="NCBI Taxonomy" id="10116"/>
    <lineage>
        <taxon>Eukaryota</taxon>
        <taxon>Metazoa</taxon>
        <taxon>Chordata</taxon>
        <taxon>Craniata</taxon>
        <taxon>Vertebrata</taxon>
        <taxon>Euteleostomi</taxon>
        <taxon>Mammalia</taxon>
        <taxon>Eutheria</taxon>
        <taxon>Euarchontoglires</taxon>
        <taxon>Glires</taxon>
        <taxon>Rodentia</taxon>
        <taxon>Myomorpha</taxon>
        <taxon>Muroidea</taxon>
        <taxon>Muridae</taxon>
        <taxon>Murinae</taxon>
        <taxon>Rattus</taxon>
    </lineage>
</organism>
<reference evidence="1 2" key="1">
    <citation type="submission" date="2005-07" db="EMBL/GenBank/DDBJ databases">
        <authorList>
            <person name="Mural R.J."/>
            <person name="Li P.W."/>
            <person name="Adams M.D."/>
            <person name="Amanatides P.G."/>
            <person name="Baden-Tillson H."/>
            <person name="Barnstead M."/>
            <person name="Chin S.H."/>
            <person name="Dew I."/>
            <person name="Evans C.A."/>
            <person name="Ferriera S."/>
            <person name="Flanigan M."/>
            <person name="Fosler C."/>
            <person name="Glodek A."/>
            <person name="Gu Z."/>
            <person name="Holt R.A."/>
            <person name="Jennings D."/>
            <person name="Kraft C.L."/>
            <person name="Lu F."/>
            <person name="Nguyen T."/>
            <person name="Nusskern D.R."/>
            <person name="Pfannkoch C.M."/>
            <person name="Sitter C."/>
            <person name="Sutton G.G."/>
            <person name="Venter J.C."/>
            <person name="Wang Z."/>
            <person name="Woodage T."/>
            <person name="Zheng X.H."/>
            <person name="Zhong F."/>
        </authorList>
    </citation>
    <scope>NUCLEOTIDE SEQUENCE [LARGE SCALE GENOMIC DNA]</scope>
    <source>
        <strain>BN</strain>
        <strain evidence="2">Sprague-Dawley</strain>
    </source>
</reference>